<proteinExistence type="predicted"/>
<dbReference type="STRING" id="1573173.A0A161Y9V9"/>
<reference evidence="2 3" key="1">
    <citation type="submission" date="2015-06" db="EMBL/GenBank/DDBJ databases">
        <title>Survival trade-offs in plant roots during colonization by closely related pathogenic and mutualistic fungi.</title>
        <authorList>
            <person name="Hacquard S."/>
            <person name="Kracher B."/>
            <person name="Hiruma K."/>
            <person name="Weinman A."/>
            <person name="Muench P."/>
            <person name="Garrido Oter R."/>
            <person name="Ver Loren van Themaat E."/>
            <person name="Dallerey J.-F."/>
            <person name="Damm U."/>
            <person name="Henrissat B."/>
            <person name="Lespinet O."/>
            <person name="Thon M."/>
            <person name="Kemen E."/>
            <person name="McHardy A.C."/>
            <person name="Schulze-Lefert P."/>
            <person name="O'Connell R.J."/>
        </authorList>
    </citation>
    <scope>NUCLEOTIDE SEQUENCE [LARGE SCALE GENOMIC DNA]</scope>
    <source>
        <strain evidence="2 3">MAFF 238704</strain>
    </source>
</reference>
<gene>
    <name evidence="2" type="ORF">CI238_13409</name>
</gene>
<comment type="caution">
    <text evidence="2">The sequence shown here is derived from an EMBL/GenBank/DDBJ whole genome shotgun (WGS) entry which is preliminary data.</text>
</comment>
<keyword evidence="3" id="KW-1185">Reference proteome</keyword>
<sequence length="200" mass="22849">MVKRHIRDITNRGGDNHGKEDDTLTALREREAIFLNTPKTTFRRIVSLLRETRQKLANAEKKIKDLGAPRQTEHKQQQYLNDIASNFQILVCAALNADYSAHPAFNSNELRLITAVFNTTEQFSTNFYNFGRKSLFESETKIAPPVPGGVITLVSPVFYDDEEEQEEKTEEDSNSSLQLNTFNISTPRAFLELERIIVID</sequence>
<protein>
    <submittedName>
        <fullName evidence="2">Interferon-induced gtp-binding protein mx2</fullName>
    </submittedName>
</protein>
<feature type="region of interest" description="Disordered" evidence="1">
    <location>
        <begin position="1"/>
        <end position="21"/>
    </location>
</feature>
<organism evidence="2 3">
    <name type="scientific">Colletotrichum incanum</name>
    <name type="common">Soybean anthracnose fungus</name>
    <dbReference type="NCBI Taxonomy" id="1573173"/>
    <lineage>
        <taxon>Eukaryota</taxon>
        <taxon>Fungi</taxon>
        <taxon>Dikarya</taxon>
        <taxon>Ascomycota</taxon>
        <taxon>Pezizomycotina</taxon>
        <taxon>Sordariomycetes</taxon>
        <taxon>Hypocreomycetidae</taxon>
        <taxon>Glomerellales</taxon>
        <taxon>Glomerellaceae</taxon>
        <taxon>Colletotrichum</taxon>
        <taxon>Colletotrichum spaethianum species complex</taxon>
    </lineage>
</organism>
<feature type="compositionally biased region" description="Basic and acidic residues" evidence="1">
    <location>
        <begin position="7"/>
        <end position="21"/>
    </location>
</feature>
<dbReference type="Proteomes" id="UP000076584">
    <property type="component" value="Unassembled WGS sequence"/>
</dbReference>
<dbReference type="EMBL" id="LFIW01000430">
    <property type="protein sequence ID" value="KZL86402.1"/>
    <property type="molecule type" value="Genomic_DNA"/>
</dbReference>
<evidence type="ECO:0000313" key="2">
    <source>
        <dbReference type="EMBL" id="KZL86402.1"/>
    </source>
</evidence>
<accession>A0A161Y9V9</accession>
<dbReference type="AlphaFoldDB" id="A0A161Y9V9"/>
<evidence type="ECO:0000256" key="1">
    <source>
        <dbReference type="SAM" id="MobiDB-lite"/>
    </source>
</evidence>
<name>A0A161Y9V9_COLIC</name>
<evidence type="ECO:0000313" key="3">
    <source>
        <dbReference type="Proteomes" id="UP000076584"/>
    </source>
</evidence>